<evidence type="ECO:0000259" key="3">
    <source>
        <dbReference type="Pfam" id="PF26078"/>
    </source>
</evidence>
<sequence length="360" mass="38673">MPYQQPSLSQLIIQTQQDVEQHLPGSLPGSRETTVHAIAYAQAGLSAMEHEHLAWISRQIIASDADEDELLKHCAFWGVIRKQPSRAAGPVNLAYYDTANLAADTRLQRADGALFRVSKAISGNAGTVQAALEAVEPGLAGNCPEGTILTFVTPVAGIQSEAIVAPGGLTGGANVESVAELLSRLLFRVQYPPSGGTAYDYVRWAREVPGVTRAWCLPRLNGGGSVGVAFVLDNNPDIFPTETDIKRVQDYIAGHRDPATGYMTGSPEGIIVNMVKLTPKRVNFQIRIAPKTPENQAAVKKALSTLFYNEAKPGDVIFVSAYVRAISGVMTLNDFELRSPSESSSASNTELLTLGEITWL</sequence>
<dbReference type="PANTHER" id="PTHR37829">
    <property type="entry name" value="PHAGE-LIKE ELEMENT PBSX PROTEIN XKDT"/>
    <property type="match status" value="1"/>
</dbReference>
<dbReference type="Proteomes" id="UP000028681">
    <property type="component" value="Chromosome"/>
</dbReference>
<evidence type="ECO:0000259" key="4">
    <source>
        <dbReference type="Pfam" id="PF26079"/>
    </source>
</evidence>
<reference evidence="5 6" key="1">
    <citation type="journal article" date="2012" name="PLoS ONE">
        <title>Edwardsiella comparative phylogenomics reveal the new intra/inter-species taxonomic relationships, virulence evolution and niche adaptation mechanisms.</title>
        <authorList>
            <person name="Yang M."/>
            <person name="Lv Y."/>
            <person name="Xiao J."/>
            <person name="Wu H."/>
            <person name="Zheng H."/>
            <person name="Liu Q."/>
            <person name="Zhang Y."/>
            <person name="Wang Q."/>
        </authorList>
    </citation>
    <scope>NUCLEOTIDE SEQUENCE [LARGE SCALE GENOMIC DNA]</scope>
    <source>
        <strain evidence="6">080813</strain>
    </source>
</reference>
<evidence type="ECO:0000256" key="1">
    <source>
        <dbReference type="ARBA" id="ARBA00038087"/>
    </source>
</evidence>
<dbReference type="KEGG" id="ete:ETEE_2820"/>
<dbReference type="RefSeq" id="WP_034163784.1">
    <property type="nucleotide sequence ID" value="NZ_CP006664.1"/>
</dbReference>
<accession>A0A076LRS8</accession>
<dbReference type="HOGENOM" id="CLU_039609_1_1_6"/>
<dbReference type="EMBL" id="CP006664">
    <property type="protein sequence ID" value="AIJ09253.1"/>
    <property type="molecule type" value="Genomic_DNA"/>
</dbReference>
<evidence type="ECO:0000313" key="6">
    <source>
        <dbReference type="Proteomes" id="UP000028681"/>
    </source>
</evidence>
<dbReference type="GeneID" id="33940329"/>
<gene>
    <name evidence="5" type="ORF">ETEE_2820</name>
</gene>
<dbReference type="PANTHER" id="PTHR37829:SF3">
    <property type="entry name" value="PROTEIN JAYE-RELATED"/>
    <property type="match status" value="1"/>
</dbReference>
<organism evidence="5 6">
    <name type="scientific">Edwardsiella anguillarum ET080813</name>
    <dbReference type="NCBI Taxonomy" id="667120"/>
    <lineage>
        <taxon>Bacteria</taxon>
        <taxon>Pseudomonadati</taxon>
        <taxon>Pseudomonadota</taxon>
        <taxon>Gammaproteobacteria</taxon>
        <taxon>Enterobacterales</taxon>
        <taxon>Hafniaceae</taxon>
        <taxon>Edwardsiella</taxon>
    </lineage>
</organism>
<comment type="similarity">
    <text evidence="1">Belongs to the Mu gp47/PBSX XkdT family.</text>
</comment>
<evidence type="ECO:0000313" key="5">
    <source>
        <dbReference type="EMBL" id="AIJ09253.1"/>
    </source>
</evidence>
<dbReference type="InterPro" id="IPR052399">
    <property type="entry name" value="Phage_Baseplate_Assmbl_Protein"/>
</dbReference>
<protein>
    <submittedName>
        <fullName evidence="5">Uncharacterized protein</fullName>
    </submittedName>
</protein>
<proteinExistence type="inferred from homology"/>
<dbReference type="InterPro" id="IPR058531">
    <property type="entry name" value="Baseplate_J_M"/>
</dbReference>
<feature type="domain" description="Baseplate J-like C-terminal" evidence="4">
    <location>
        <begin position="282"/>
        <end position="359"/>
    </location>
</feature>
<dbReference type="Pfam" id="PF26079">
    <property type="entry name" value="Baseplate_J_C"/>
    <property type="match status" value="1"/>
</dbReference>
<dbReference type="AlphaFoldDB" id="A0A076LRS8"/>
<feature type="domain" description="Baseplate J-like central" evidence="3">
    <location>
        <begin position="193"/>
        <end position="256"/>
    </location>
</feature>
<dbReference type="InterPro" id="IPR058530">
    <property type="entry name" value="Baseplate_J-like_C"/>
</dbReference>
<dbReference type="InterPro" id="IPR006949">
    <property type="entry name" value="Barrel_Baseplate_J-like"/>
</dbReference>
<evidence type="ECO:0000259" key="2">
    <source>
        <dbReference type="Pfam" id="PF04865"/>
    </source>
</evidence>
<feature type="domain" description="Baseplate protein J-like barrel" evidence="2">
    <location>
        <begin position="100"/>
        <end position="160"/>
    </location>
</feature>
<name>A0A076LRS8_9GAMM</name>
<dbReference type="Pfam" id="PF04865">
    <property type="entry name" value="Baseplate_J"/>
    <property type="match status" value="1"/>
</dbReference>
<dbReference type="Pfam" id="PF26078">
    <property type="entry name" value="Baseplate_J_M"/>
    <property type="match status" value="1"/>
</dbReference>